<reference evidence="2" key="2">
    <citation type="submission" date="2021-08" db="EMBL/GenBank/DDBJ databases">
        <authorList>
            <person name="Eriksson T."/>
        </authorList>
    </citation>
    <scope>NUCLEOTIDE SEQUENCE</scope>
    <source>
        <strain evidence="2">Stoneville</strain>
        <tissue evidence="2">Whole head</tissue>
    </source>
</reference>
<evidence type="ECO:0000256" key="1">
    <source>
        <dbReference type="SAM" id="MobiDB-lite"/>
    </source>
</evidence>
<comment type="caution">
    <text evidence="2">The sequence shown here is derived from an EMBL/GenBank/DDBJ whole genome shotgun (WGS) entry which is preliminary data.</text>
</comment>
<sequence>MEFHGIEKLRGAENWHIWKFAVKNLLRGIEGACEVCTGELLEPELAEQGESPEARAAHETKLKAWDKADRSASQVIVKTVESKLHSVFEQQTKQAAHTVQAEFFSFMKTLTDDIVTHIAKFEGLVLRMQQLNVKTDESSLIVKLLDSLPDEFEGLRQAWWARPESQQTVNNLIEVLTSEEKRRQQRAEKQDDLVALFASKAKMQGKNERGQRSNQNPSTETKKTKEKVKFDRIQGRGIHL</sequence>
<proteinExistence type="predicted"/>
<dbReference type="EMBL" id="JABDTM020000512">
    <property type="protein sequence ID" value="KAH0822650.1"/>
    <property type="molecule type" value="Genomic_DNA"/>
</dbReference>
<reference evidence="2" key="1">
    <citation type="journal article" date="2020" name="J Insects Food Feed">
        <title>The yellow mealworm (Tenebrio molitor) genome: a resource for the emerging insects as food and feed industry.</title>
        <authorList>
            <person name="Eriksson T."/>
            <person name="Andere A."/>
            <person name="Kelstrup H."/>
            <person name="Emery V."/>
            <person name="Picard C."/>
        </authorList>
    </citation>
    <scope>NUCLEOTIDE SEQUENCE</scope>
    <source>
        <strain evidence="2">Stoneville</strain>
        <tissue evidence="2">Whole head</tissue>
    </source>
</reference>
<keyword evidence="3" id="KW-1185">Reference proteome</keyword>
<protein>
    <submittedName>
        <fullName evidence="2">Uncharacterized protein</fullName>
    </submittedName>
</protein>
<evidence type="ECO:0000313" key="3">
    <source>
        <dbReference type="Proteomes" id="UP000719412"/>
    </source>
</evidence>
<organism evidence="2 3">
    <name type="scientific">Tenebrio molitor</name>
    <name type="common">Yellow mealworm beetle</name>
    <dbReference type="NCBI Taxonomy" id="7067"/>
    <lineage>
        <taxon>Eukaryota</taxon>
        <taxon>Metazoa</taxon>
        <taxon>Ecdysozoa</taxon>
        <taxon>Arthropoda</taxon>
        <taxon>Hexapoda</taxon>
        <taxon>Insecta</taxon>
        <taxon>Pterygota</taxon>
        <taxon>Neoptera</taxon>
        <taxon>Endopterygota</taxon>
        <taxon>Coleoptera</taxon>
        <taxon>Polyphaga</taxon>
        <taxon>Cucujiformia</taxon>
        <taxon>Tenebrionidae</taxon>
        <taxon>Tenebrio</taxon>
    </lineage>
</organism>
<accession>A0A8J6LHP9</accession>
<dbReference type="Proteomes" id="UP000719412">
    <property type="component" value="Unassembled WGS sequence"/>
</dbReference>
<feature type="compositionally biased region" description="Basic and acidic residues" evidence="1">
    <location>
        <begin position="220"/>
        <end position="234"/>
    </location>
</feature>
<dbReference type="AlphaFoldDB" id="A0A8J6LHP9"/>
<dbReference type="Pfam" id="PF14223">
    <property type="entry name" value="Retrotran_gag_2"/>
    <property type="match status" value="1"/>
</dbReference>
<gene>
    <name evidence="2" type="ORF">GEV33_000141</name>
</gene>
<feature type="region of interest" description="Disordered" evidence="1">
    <location>
        <begin position="201"/>
        <end position="240"/>
    </location>
</feature>
<name>A0A8J6LHP9_TENMO</name>
<evidence type="ECO:0000313" key="2">
    <source>
        <dbReference type="EMBL" id="KAH0822650.1"/>
    </source>
</evidence>